<sequence length="53" mass="5788">MCDAGCHIRRSFELDVSRGGSSRINHTSLISENHNLGCDGEVIESVGTRQLMV</sequence>
<evidence type="ECO:0000313" key="2">
    <source>
        <dbReference type="Proteomes" id="UP000326565"/>
    </source>
</evidence>
<accession>A0A5N5X5H0</accession>
<dbReference type="Proteomes" id="UP000326565">
    <property type="component" value="Unassembled WGS sequence"/>
</dbReference>
<keyword evidence="2" id="KW-1185">Reference proteome</keyword>
<evidence type="ECO:0000313" key="1">
    <source>
        <dbReference type="EMBL" id="KAB8074580.1"/>
    </source>
</evidence>
<proteinExistence type="predicted"/>
<name>A0A5N5X5H0_9EURO</name>
<reference evidence="1 2" key="1">
    <citation type="submission" date="2019-04" db="EMBL/GenBank/DDBJ databases">
        <title>Friends and foes A comparative genomics study of 23 Aspergillus species from section Flavi.</title>
        <authorList>
            <consortium name="DOE Joint Genome Institute"/>
            <person name="Kjaerbolling I."/>
            <person name="Vesth T."/>
            <person name="Frisvad J.C."/>
            <person name="Nybo J.L."/>
            <person name="Theobald S."/>
            <person name="Kildgaard S."/>
            <person name="Isbrandt T."/>
            <person name="Kuo A."/>
            <person name="Sato A."/>
            <person name="Lyhne E.K."/>
            <person name="Kogle M.E."/>
            <person name="Wiebenga A."/>
            <person name="Kun R.S."/>
            <person name="Lubbers R.J."/>
            <person name="Makela M.R."/>
            <person name="Barry K."/>
            <person name="Chovatia M."/>
            <person name="Clum A."/>
            <person name="Daum C."/>
            <person name="Haridas S."/>
            <person name="He G."/>
            <person name="LaButti K."/>
            <person name="Lipzen A."/>
            <person name="Mondo S."/>
            <person name="Riley R."/>
            <person name="Salamov A."/>
            <person name="Simmons B.A."/>
            <person name="Magnuson J.K."/>
            <person name="Henrissat B."/>
            <person name="Mortensen U.H."/>
            <person name="Larsen T.O."/>
            <person name="Devries R.P."/>
            <person name="Grigoriev I.V."/>
            <person name="Machida M."/>
            <person name="Baker S.E."/>
            <person name="Andersen M.R."/>
        </authorList>
    </citation>
    <scope>NUCLEOTIDE SEQUENCE [LARGE SCALE GENOMIC DNA]</scope>
    <source>
        <strain evidence="1 2">CBS 151.66</strain>
    </source>
</reference>
<gene>
    <name evidence="1" type="ORF">BDV29DRAFT_173378</name>
</gene>
<protein>
    <submittedName>
        <fullName evidence="1">Uncharacterized protein</fullName>
    </submittedName>
</protein>
<dbReference type="AlphaFoldDB" id="A0A5N5X5H0"/>
<organism evidence="1 2">
    <name type="scientific">Aspergillus leporis</name>
    <dbReference type="NCBI Taxonomy" id="41062"/>
    <lineage>
        <taxon>Eukaryota</taxon>
        <taxon>Fungi</taxon>
        <taxon>Dikarya</taxon>
        <taxon>Ascomycota</taxon>
        <taxon>Pezizomycotina</taxon>
        <taxon>Eurotiomycetes</taxon>
        <taxon>Eurotiomycetidae</taxon>
        <taxon>Eurotiales</taxon>
        <taxon>Aspergillaceae</taxon>
        <taxon>Aspergillus</taxon>
        <taxon>Aspergillus subgen. Circumdati</taxon>
    </lineage>
</organism>
<dbReference type="EMBL" id="ML732207">
    <property type="protein sequence ID" value="KAB8074580.1"/>
    <property type="molecule type" value="Genomic_DNA"/>
</dbReference>